<comment type="catalytic activity">
    <reaction evidence="9 11">
        <text>S-sulfanyl-L-cysteinyl-[protein] + uridine(34) in tRNA + AH2 + ATP = 2-thiouridine(34) in tRNA + L-cysteinyl-[protein] + A + AMP + diphosphate + H(+)</text>
        <dbReference type="Rhea" id="RHEA:47032"/>
        <dbReference type="Rhea" id="RHEA-COMP:10131"/>
        <dbReference type="Rhea" id="RHEA-COMP:11726"/>
        <dbReference type="Rhea" id="RHEA-COMP:11727"/>
        <dbReference type="Rhea" id="RHEA-COMP:11728"/>
        <dbReference type="ChEBI" id="CHEBI:13193"/>
        <dbReference type="ChEBI" id="CHEBI:15378"/>
        <dbReference type="ChEBI" id="CHEBI:17499"/>
        <dbReference type="ChEBI" id="CHEBI:29950"/>
        <dbReference type="ChEBI" id="CHEBI:30616"/>
        <dbReference type="ChEBI" id="CHEBI:33019"/>
        <dbReference type="ChEBI" id="CHEBI:61963"/>
        <dbReference type="ChEBI" id="CHEBI:65315"/>
        <dbReference type="ChEBI" id="CHEBI:87170"/>
        <dbReference type="ChEBI" id="CHEBI:456215"/>
        <dbReference type="EC" id="2.8.1.13"/>
    </reaction>
</comment>
<dbReference type="GO" id="GO:0005524">
    <property type="term" value="F:ATP binding"/>
    <property type="evidence" value="ECO:0007669"/>
    <property type="project" value="UniProtKB-KW"/>
</dbReference>
<dbReference type="NCBIfam" id="NF001138">
    <property type="entry name" value="PRK00143.1"/>
    <property type="match status" value="1"/>
</dbReference>
<evidence type="ECO:0000256" key="9">
    <source>
        <dbReference type="ARBA" id="ARBA00051542"/>
    </source>
</evidence>
<dbReference type="OrthoDB" id="9800696at2"/>
<dbReference type="InterPro" id="IPR046884">
    <property type="entry name" value="MnmA-like_central"/>
</dbReference>
<dbReference type="Gene3D" id="2.40.30.10">
    <property type="entry name" value="Translation factors"/>
    <property type="match status" value="1"/>
</dbReference>
<keyword evidence="4 11" id="KW-0819">tRNA processing</keyword>
<evidence type="ECO:0000259" key="12">
    <source>
        <dbReference type="PROSITE" id="PS50206"/>
    </source>
</evidence>
<dbReference type="InterPro" id="IPR046885">
    <property type="entry name" value="MnmA-like_C"/>
</dbReference>
<comment type="function">
    <text evidence="10 11">Catalyzes the 2-thiolation of uridine at the wobble position (U34) of tRNA, leading to the formation of s(2)U34.</text>
</comment>
<comment type="caution">
    <text evidence="13">The sequence shown here is derived from an EMBL/GenBank/DDBJ whole genome shotgun (WGS) entry which is preliminary data.</text>
</comment>
<feature type="binding site" evidence="11">
    <location>
        <position position="34"/>
    </location>
    <ligand>
        <name>ATP</name>
        <dbReference type="ChEBI" id="CHEBI:30616"/>
    </ligand>
</feature>
<feature type="active site" description="Cysteine persulfide intermediate" evidence="11">
    <location>
        <position position="200"/>
    </location>
</feature>
<dbReference type="GO" id="GO:0002143">
    <property type="term" value="P:tRNA wobble position uridine thiolation"/>
    <property type="evidence" value="ECO:0007669"/>
    <property type="project" value="TreeGrafter"/>
</dbReference>
<dbReference type="Gene3D" id="3.40.50.620">
    <property type="entry name" value="HUPs"/>
    <property type="match status" value="1"/>
</dbReference>
<evidence type="ECO:0000256" key="7">
    <source>
        <dbReference type="ARBA" id="ARBA00022884"/>
    </source>
</evidence>
<dbReference type="InterPro" id="IPR001763">
    <property type="entry name" value="Rhodanese-like_dom"/>
</dbReference>
<dbReference type="PANTHER" id="PTHR11933">
    <property type="entry name" value="TRNA 5-METHYLAMINOMETHYL-2-THIOURIDYLATE -METHYLTRANSFERASE"/>
    <property type="match status" value="1"/>
</dbReference>
<accession>A0A3A9ARA5</accession>
<dbReference type="Pfam" id="PF20259">
    <property type="entry name" value="tRNA_Me_trans_M"/>
    <property type="match status" value="1"/>
</dbReference>
<dbReference type="HAMAP" id="MF_00144">
    <property type="entry name" value="tRNA_thiouridyl_MnmA"/>
    <property type="match status" value="1"/>
</dbReference>
<protein>
    <recommendedName>
        <fullName evidence="11">tRNA-specific 2-thiouridylase MnmA</fullName>
        <ecNumber evidence="11">2.8.1.13</ecNumber>
    </recommendedName>
</protein>
<feature type="active site" description="Nucleophile" evidence="11">
    <location>
        <position position="103"/>
    </location>
</feature>
<evidence type="ECO:0000313" key="13">
    <source>
        <dbReference type="EMBL" id="RKI90073.1"/>
    </source>
</evidence>
<comment type="caution">
    <text evidence="11">Lacks conserved residue(s) required for the propagation of feature annotation.</text>
</comment>
<evidence type="ECO:0000256" key="4">
    <source>
        <dbReference type="ARBA" id="ARBA00022694"/>
    </source>
</evidence>
<dbReference type="EC" id="2.8.1.13" evidence="11"/>
<dbReference type="FunFam" id="2.30.30.280:FF:000001">
    <property type="entry name" value="tRNA-specific 2-thiouridylase MnmA"/>
    <property type="match status" value="1"/>
</dbReference>
<dbReference type="CDD" id="cd01998">
    <property type="entry name" value="MnmA_TRMU-like"/>
    <property type="match status" value="1"/>
</dbReference>
<comment type="similarity">
    <text evidence="11">Belongs to the MnmA/TRMU family.</text>
</comment>
<dbReference type="AlphaFoldDB" id="A0A3A9ARA5"/>
<dbReference type="InterPro" id="IPR014729">
    <property type="entry name" value="Rossmann-like_a/b/a_fold"/>
</dbReference>
<keyword evidence="6 11" id="KW-0067">ATP-binding</keyword>
<feature type="region of interest" description="Interaction with tRNA" evidence="11">
    <location>
        <begin position="306"/>
        <end position="307"/>
    </location>
</feature>
<evidence type="ECO:0000256" key="10">
    <source>
        <dbReference type="ARBA" id="ARBA00056575"/>
    </source>
</evidence>
<keyword evidence="14" id="KW-1185">Reference proteome</keyword>
<feature type="site" description="Interaction with tRNA" evidence="11">
    <location>
        <position position="128"/>
    </location>
</feature>
<dbReference type="Pfam" id="PF03054">
    <property type="entry name" value="tRNA_Me_trans"/>
    <property type="match status" value="1"/>
</dbReference>
<evidence type="ECO:0000256" key="1">
    <source>
        <dbReference type="ARBA" id="ARBA00022490"/>
    </source>
</evidence>
<keyword evidence="1 11" id="KW-0963">Cytoplasm</keyword>
<dbReference type="NCBIfam" id="TIGR00420">
    <property type="entry name" value="trmU"/>
    <property type="match status" value="1"/>
</dbReference>
<evidence type="ECO:0000256" key="2">
    <source>
        <dbReference type="ARBA" id="ARBA00022555"/>
    </source>
</evidence>
<keyword evidence="3 11" id="KW-0808">Transferase</keyword>
<feature type="domain" description="Rhodanese" evidence="12">
    <location>
        <begin position="5"/>
        <end position="46"/>
    </location>
</feature>
<feature type="binding site" evidence="11">
    <location>
        <position position="127"/>
    </location>
    <ligand>
        <name>ATP</name>
        <dbReference type="ChEBI" id="CHEBI:30616"/>
    </ligand>
</feature>
<dbReference type="EMBL" id="RAYQ01000017">
    <property type="protein sequence ID" value="RKI90073.1"/>
    <property type="molecule type" value="Genomic_DNA"/>
</dbReference>
<dbReference type="FunFam" id="3.40.50.620:FF:000115">
    <property type="entry name" value="tRNA-specific 2-thiouridylase MnmA"/>
    <property type="match status" value="1"/>
</dbReference>
<dbReference type="PANTHER" id="PTHR11933:SF5">
    <property type="entry name" value="MITOCHONDRIAL TRNA-SPECIFIC 2-THIOURIDYLASE 1"/>
    <property type="match status" value="1"/>
</dbReference>
<sequence>MKKKVVVGMSGGVDSAVAAFLLKEQGYDVIGVTMQIWNEDPFRVEENGGCCGLSATEDARRVADALSIPHYVMNFKKEFQDKVVNYFISEYLSGRTPNPCIACNRYVKWESLLKRSMEIGADYIATGHYARVERMANGRYAVRNSVTAKKDQTYALYNLTQFQLSHTLMPVGDYTKDDIRRLAAEKKLPVAKKPDSQDICFVPDGDYAGFITDTVPDKIAGPGNFVSEDGTVLGTHKGLIHYTVGQRKGLGLSMGHPVFVSKLRADTNEVVISHRDVFAEELTCNQINFMGMESLKESQRLFAKVRYAHQGQWCKAYQTKEDEIYVSFEQPVRAVTPGQAVVFYDGEYVMGGGTILQANEVSLT</sequence>
<dbReference type="InterPro" id="IPR004506">
    <property type="entry name" value="MnmA-like"/>
</dbReference>
<dbReference type="InterPro" id="IPR023382">
    <property type="entry name" value="MnmA-like_central_sf"/>
</dbReference>
<feature type="site" description="Interaction with tRNA" evidence="11">
    <location>
        <position position="339"/>
    </location>
</feature>
<dbReference type="SUPFAM" id="SSF52402">
    <property type="entry name" value="Adenine nucleotide alpha hydrolases-like"/>
    <property type="match status" value="1"/>
</dbReference>
<name>A0A3A9ARA5_9FIRM</name>
<reference evidence="13 14" key="1">
    <citation type="submission" date="2018-09" db="EMBL/GenBank/DDBJ databases">
        <title>Murine metabolic-syndrome-specific gut microbial biobank.</title>
        <authorList>
            <person name="Liu C."/>
        </authorList>
    </citation>
    <scope>NUCLEOTIDE SEQUENCE [LARGE SCALE GENOMIC DNA]</scope>
    <source>
        <strain evidence="13 14">0.1xD8-82</strain>
    </source>
</reference>
<dbReference type="Gene3D" id="2.30.30.280">
    <property type="entry name" value="Adenine nucleotide alpha hydrolases-like domains"/>
    <property type="match status" value="1"/>
</dbReference>
<dbReference type="Pfam" id="PF20258">
    <property type="entry name" value="tRNA_Me_trans_C"/>
    <property type="match status" value="1"/>
</dbReference>
<evidence type="ECO:0000256" key="11">
    <source>
        <dbReference type="HAMAP-Rule" id="MF_00144"/>
    </source>
</evidence>
<comment type="subcellular location">
    <subcellularLocation>
        <location evidence="11">Cytoplasm</location>
    </subcellularLocation>
</comment>
<dbReference type="GO" id="GO:0000049">
    <property type="term" value="F:tRNA binding"/>
    <property type="evidence" value="ECO:0007669"/>
    <property type="project" value="UniProtKB-KW"/>
</dbReference>
<evidence type="ECO:0000256" key="6">
    <source>
        <dbReference type="ARBA" id="ARBA00022840"/>
    </source>
</evidence>
<keyword evidence="2 11" id="KW-0820">tRNA-binding</keyword>
<feature type="binding site" evidence="11">
    <location>
        <begin position="8"/>
        <end position="15"/>
    </location>
    <ligand>
        <name>ATP</name>
        <dbReference type="ChEBI" id="CHEBI:30616"/>
    </ligand>
</feature>
<dbReference type="GO" id="GO:0005737">
    <property type="term" value="C:cytoplasm"/>
    <property type="evidence" value="ECO:0007669"/>
    <property type="project" value="UniProtKB-SubCell"/>
</dbReference>
<keyword evidence="8 11" id="KW-1015">Disulfide bond</keyword>
<dbReference type="GO" id="GO:0103016">
    <property type="term" value="F:tRNA-uridine 2-sulfurtransferase activity"/>
    <property type="evidence" value="ECO:0007669"/>
    <property type="project" value="UniProtKB-EC"/>
</dbReference>
<gene>
    <name evidence="11 13" type="primary">mnmA</name>
    <name evidence="13" type="ORF">D7V94_15325</name>
</gene>
<evidence type="ECO:0000256" key="3">
    <source>
        <dbReference type="ARBA" id="ARBA00022679"/>
    </source>
</evidence>
<evidence type="ECO:0000256" key="8">
    <source>
        <dbReference type="ARBA" id="ARBA00023157"/>
    </source>
</evidence>
<keyword evidence="7 11" id="KW-0694">RNA-binding</keyword>
<proteinExistence type="inferred from homology"/>
<feature type="disulfide bond" description="Alternate" evidence="11">
    <location>
        <begin position="103"/>
        <end position="200"/>
    </location>
</feature>
<keyword evidence="5 11" id="KW-0547">Nucleotide-binding</keyword>
<dbReference type="Proteomes" id="UP000280696">
    <property type="component" value="Unassembled WGS sequence"/>
</dbReference>
<organism evidence="13 14">
    <name type="scientific">Parablautia intestinalis</name>
    <dbReference type="NCBI Taxonomy" id="2320100"/>
    <lineage>
        <taxon>Bacteria</taxon>
        <taxon>Bacillati</taxon>
        <taxon>Bacillota</taxon>
        <taxon>Clostridia</taxon>
        <taxon>Lachnospirales</taxon>
        <taxon>Lachnospiraceae</taxon>
        <taxon>Parablautia</taxon>
    </lineage>
</organism>
<dbReference type="PROSITE" id="PS50206">
    <property type="entry name" value="RHODANESE_3"/>
    <property type="match status" value="1"/>
</dbReference>
<feature type="region of interest" description="Interaction with tRNA" evidence="11">
    <location>
        <begin position="150"/>
        <end position="152"/>
    </location>
</feature>
<evidence type="ECO:0000256" key="5">
    <source>
        <dbReference type="ARBA" id="ARBA00022741"/>
    </source>
</evidence>
<evidence type="ECO:0000313" key="14">
    <source>
        <dbReference type="Proteomes" id="UP000280696"/>
    </source>
</evidence>